<evidence type="ECO:0000313" key="2">
    <source>
        <dbReference type="EMBL" id="AAZ56142.1"/>
    </source>
</evidence>
<reference evidence="2" key="1">
    <citation type="submission" date="2005-07" db="EMBL/GenBank/DDBJ databases">
        <title>Complete sequence of Thermobifida fusca YX.</title>
        <authorList>
            <consortium name="US DOE Joint Genome Institute"/>
            <person name="Copeland A."/>
            <person name="Lucas S."/>
            <person name="Lapidus A."/>
            <person name="Barry K."/>
            <person name="Detter J.C."/>
            <person name="Glavina T."/>
            <person name="Hammon N."/>
            <person name="Israni S."/>
            <person name="Pitluck S."/>
            <person name="Di Bartolo G."/>
            <person name="Chain P."/>
            <person name="Schmutz J."/>
            <person name="Larimer F."/>
            <person name="Land M."/>
            <person name="Lykidis A."/>
            <person name="Richardson P."/>
        </authorList>
    </citation>
    <scope>NUCLEOTIDE SEQUENCE</scope>
    <source>
        <strain evidence="2">YX</strain>
    </source>
</reference>
<evidence type="ECO:0008006" key="3">
    <source>
        <dbReference type="Google" id="ProtNLM"/>
    </source>
</evidence>
<dbReference type="EMBL" id="CP000088">
    <property type="protein sequence ID" value="AAZ56142.1"/>
    <property type="molecule type" value="Genomic_DNA"/>
</dbReference>
<dbReference type="KEGG" id="tfu:Tfu_2109"/>
<sequence length="113" mass="11414">MQRARGRGCSVIPMLAAPATGAALSHPGVPFCGLPGPAGETGTPTVGDLRRLAGSASTGGVFPRRLAAAEVEARPRSSAPPSRDSRHALPTVVAVRLGRLGSCSLFFLVISGV</sequence>
<dbReference type="HOGENOM" id="CLU_2132344_0_0_11"/>
<evidence type="ECO:0000256" key="1">
    <source>
        <dbReference type="SAM" id="SignalP"/>
    </source>
</evidence>
<gene>
    <name evidence="2" type="ordered locus">Tfu_2109</name>
</gene>
<accession>Q47N27</accession>
<feature type="chain" id="PRO_5039338311" description="Secreted protein" evidence="1">
    <location>
        <begin position="23"/>
        <end position="113"/>
    </location>
</feature>
<feature type="signal peptide" evidence="1">
    <location>
        <begin position="1"/>
        <end position="22"/>
    </location>
</feature>
<keyword evidence="1" id="KW-0732">Signal</keyword>
<name>Q47N27_THEFY</name>
<organism evidence="2">
    <name type="scientific">Thermobifida fusca (strain YX)</name>
    <dbReference type="NCBI Taxonomy" id="269800"/>
    <lineage>
        <taxon>Bacteria</taxon>
        <taxon>Bacillati</taxon>
        <taxon>Actinomycetota</taxon>
        <taxon>Actinomycetes</taxon>
        <taxon>Streptosporangiales</taxon>
        <taxon>Nocardiopsidaceae</taxon>
        <taxon>Thermobifida</taxon>
    </lineage>
</organism>
<proteinExistence type="predicted"/>
<protein>
    <recommendedName>
        <fullName evidence="3">Secreted protein</fullName>
    </recommendedName>
</protein>
<dbReference type="STRING" id="269800.Tfu_2109"/>
<dbReference type="AlphaFoldDB" id="Q47N27"/>